<gene>
    <name evidence="2" type="ORF">N0V93_004204</name>
</gene>
<keyword evidence="1" id="KW-1133">Transmembrane helix</keyword>
<keyword evidence="3" id="KW-1185">Reference proteome</keyword>
<sequence>MDSLRTTANRGSIRPFASRHPRLVLLTVTAVGVGLGVKYQALSMKKNELAQRMSNGNYYVSVDRSGGGI</sequence>
<organism evidence="2 3">
    <name type="scientific">Gnomoniopsis smithogilvyi</name>
    <dbReference type="NCBI Taxonomy" id="1191159"/>
    <lineage>
        <taxon>Eukaryota</taxon>
        <taxon>Fungi</taxon>
        <taxon>Dikarya</taxon>
        <taxon>Ascomycota</taxon>
        <taxon>Pezizomycotina</taxon>
        <taxon>Sordariomycetes</taxon>
        <taxon>Sordariomycetidae</taxon>
        <taxon>Diaporthales</taxon>
        <taxon>Gnomoniaceae</taxon>
        <taxon>Gnomoniopsis</taxon>
    </lineage>
</organism>
<feature type="transmembrane region" description="Helical" evidence="1">
    <location>
        <begin position="20"/>
        <end position="37"/>
    </location>
</feature>
<dbReference type="Proteomes" id="UP001140453">
    <property type="component" value="Unassembled WGS sequence"/>
</dbReference>
<proteinExistence type="predicted"/>
<dbReference type="EMBL" id="JAPEVB010000003">
    <property type="protein sequence ID" value="KAJ4390608.1"/>
    <property type="molecule type" value="Genomic_DNA"/>
</dbReference>
<evidence type="ECO:0000256" key="1">
    <source>
        <dbReference type="SAM" id="Phobius"/>
    </source>
</evidence>
<protein>
    <submittedName>
        <fullName evidence="2">Uncharacterized protein</fullName>
    </submittedName>
</protein>
<name>A0A9W8YSE3_9PEZI</name>
<keyword evidence="1" id="KW-0812">Transmembrane</keyword>
<dbReference type="OrthoDB" id="5210410at2759"/>
<evidence type="ECO:0000313" key="2">
    <source>
        <dbReference type="EMBL" id="KAJ4390608.1"/>
    </source>
</evidence>
<reference evidence="2" key="1">
    <citation type="submission" date="2022-10" db="EMBL/GenBank/DDBJ databases">
        <title>Tapping the CABI collections for fungal endophytes: first genome assemblies for Collariella, Neodidymelliopsis, Ascochyta clinopodiicola, Didymella pomorum, Didymosphaeria variabile, Neocosmospora piperis and Neocucurbitaria cava.</title>
        <authorList>
            <person name="Hill R."/>
        </authorList>
    </citation>
    <scope>NUCLEOTIDE SEQUENCE</scope>
    <source>
        <strain evidence="2">IMI 355082</strain>
    </source>
</reference>
<keyword evidence="1" id="KW-0472">Membrane</keyword>
<comment type="caution">
    <text evidence="2">The sequence shown here is derived from an EMBL/GenBank/DDBJ whole genome shotgun (WGS) entry which is preliminary data.</text>
</comment>
<evidence type="ECO:0000313" key="3">
    <source>
        <dbReference type="Proteomes" id="UP001140453"/>
    </source>
</evidence>
<dbReference type="AlphaFoldDB" id="A0A9W8YSE3"/>
<accession>A0A9W8YSE3</accession>